<name>A0A2P2N7D5_RHIMU</name>
<dbReference type="AlphaFoldDB" id="A0A2P2N7D5"/>
<accession>A0A2P2N7D5</accession>
<protein>
    <submittedName>
        <fullName evidence="1">Uncharacterized protein</fullName>
    </submittedName>
</protein>
<organism evidence="1">
    <name type="scientific">Rhizophora mucronata</name>
    <name type="common">Asiatic mangrove</name>
    <dbReference type="NCBI Taxonomy" id="61149"/>
    <lineage>
        <taxon>Eukaryota</taxon>
        <taxon>Viridiplantae</taxon>
        <taxon>Streptophyta</taxon>
        <taxon>Embryophyta</taxon>
        <taxon>Tracheophyta</taxon>
        <taxon>Spermatophyta</taxon>
        <taxon>Magnoliopsida</taxon>
        <taxon>eudicotyledons</taxon>
        <taxon>Gunneridae</taxon>
        <taxon>Pentapetalae</taxon>
        <taxon>rosids</taxon>
        <taxon>fabids</taxon>
        <taxon>Malpighiales</taxon>
        <taxon>Rhizophoraceae</taxon>
        <taxon>Rhizophora</taxon>
    </lineage>
</organism>
<evidence type="ECO:0000313" key="1">
    <source>
        <dbReference type="EMBL" id="MBX38382.1"/>
    </source>
</evidence>
<reference evidence="1" key="1">
    <citation type="submission" date="2018-02" db="EMBL/GenBank/DDBJ databases">
        <title>Rhizophora mucronata_Transcriptome.</title>
        <authorList>
            <person name="Meera S.P."/>
            <person name="Sreeshan A."/>
            <person name="Augustine A."/>
        </authorList>
    </citation>
    <scope>NUCLEOTIDE SEQUENCE</scope>
    <source>
        <tissue evidence="1">Leaf</tissue>
    </source>
</reference>
<dbReference type="EMBL" id="GGEC01057898">
    <property type="protein sequence ID" value="MBX38382.1"/>
    <property type="molecule type" value="Transcribed_RNA"/>
</dbReference>
<sequence>MHLFSSIEMLLHFHTMNIQFVPHQFSFLWEMCKQVAQDKIELKVVCLLGMFLLFDIFT</sequence>
<proteinExistence type="predicted"/>